<protein>
    <submittedName>
        <fullName evidence="1">Uncharacterized protein</fullName>
    </submittedName>
</protein>
<dbReference type="Proteomes" id="UP000598227">
    <property type="component" value="Unassembled WGS sequence"/>
</dbReference>
<comment type="caution">
    <text evidence="1">The sequence shown here is derived from an EMBL/GenBank/DDBJ whole genome shotgun (WGS) entry which is preliminary data.</text>
</comment>
<evidence type="ECO:0000313" key="1">
    <source>
        <dbReference type="EMBL" id="MBB6470482.1"/>
    </source>
</evidence>
<reference evidence="1 3" key="1">
    <citation type="submission" date="2020-08" db="EMBL/GenBank/DDBJ databases">
        <title>Genomic Encyclopedia of Type Strains, Phase IV (KMG-IV): sequencing the most valuable type-strain genomes for metagenomic binning, comparative biology and taxonomic classification.</title>
        <authorList>
            <person name="Goeker M."/>
        </authorList>
    </citation>
    <scope>NUCLEOTIDE SEQUENCE [LARGE SCALE GENOMIC DNA]</scope>
    <source>
        <strain evidence="1 3">DSM 17454</strain>
    </source>
</reference>
<gene>
    <name evidence="1" type="ORF">HNQ96_006380</name>
    <name evidence="2" type="ORF">IHE39_06435</name>
</gene>
<reference evidence="2 4" key="2">
    <citation type="submission" date="2020-09" db="EMBL/GenBank/DDBJ databases">
        <title>Draft Genome Sequence of Aminobacter carboxidus type strain DSM 1086, a soil Gram-negative carboxydobacterium.</title>
        <authorList>
            <person name="Turrini P."/>
            <person name="Tescari M."/>
            <person name="Artuso I."/>
            <person name="Lugli G.A."/>
            <person name="Frangipani E."/>
            <person name="Ventura M."/>
            <person name="Visca P."/>
        </authorList>
    </citation>
    <scope>NUCLEOTIDE SEQUENCE [LARGE SCALE GENOMIC DNA]</scope>
    <source>
        <strain evidence="2 4">DSM 1086</strain>
    </source>
</reference>
<proteinExistence type="predicted"/>
<keyword evidence="4" id="KW-1185">Reference proteome</keyword>
<dbReference type="EMBL" id="JACHGI010000032">
    <property type="protein sequence ID" value="MBB6470482.1"/>
    <property type="molecule type" value="Genomic_DNA"/>
</dbReference>
<organism evidence="1 3">
    <name type="scientific">Aminobacter carboxidus</name>
    <dbReference type="NCBI Taxonomy" id="376165"/>
    <lineage>
        <taxon>Bacteria</taxon>
        <taxon>Pseudomonadati</taxon>
        <taxon>Pseudomonadota</taxon>
        <taxon>Alphaproteobacteria</taxon>
        <taxon>Hyphomicrobiales</taxon>
        <taxon>Phyllobacteriaceae</taxon>
        <taxon>Aminobacter</taxon>
    </lineage>
</organism>
<evidence type="ECO:0000313" key="2">
    <source>
        <dbReference type="EMBL" id="MBE1203918.1"/>
    </source>
</evidence>
<dbReference type="RefSeq" id="WP_184774694.1">
    <property type="nucleotide sequence ID" value="NZ_JACHGI010000032.1"/>
</dbReference>
<dbReference type="Proteomes" id="UP000532373">
    <property type="component" value="Unassembled WGS sequence"/>
</dbReference>
<sequence>MNDIDAESAQHFAHAIRTRKAGSPAPRAACLFRLHKTDSLSTQVAGTSFTFKRRVGTIQSFRSGYRSPYA</sequence>
<name>A0A8E2BGM8_9HYPH</name>
<evidence type="ECO:0000313" key="4">
    <source>
        <dbReference type="Proteomes" id="UP000598227"/>
    </source>
</evidence>
<evidence type="ECO:0000313" key="3">
    <source>
        <dbReference type="Proteomes" id="UP000532373"/>
    </source>
</evidence>
<dbReference type="AlphaFoldDB" id="A0A8E2BGM8"/>
<dbReference type="EMBL" id="JACZEP010000001">
    <property type="protein sequence ID" value="MBE1203918.1"/>
    <property type="molecule type" value="Genomic_DNA"/>
</dbReference>
<accession>A0A8E2BGM8</accession>